<protein>
    <recommendedName>
        <fullName evidence="1">SusE outer membrane protein domain-containing protein</fullName>
    </recommendedName>
</protein>
<evidence type="ECO:0000313" key="3">
    <source>
        <dbReference type="Proteomes" id="UP000309872"/>
    </source>
</evidence>
<dbReference type="RefSeq" id="WP_136819268.1">
    <property type="nucleotide sequence ID" value="NZ_BMJX01000001.1"/>
</dbReference>
<dbReference type="Pfam" id="PF14292">
    <property type="entry name" value="SusE"/>
    <property type="match status" value="1"/>
</dbReference>
<gene>
    <name evidence="2" type="ORF">FAZ19_03870</name>
</gene>
<dbReference type="InterPro" id="IPR025970">
    <property type="entry name" value="SusE"/>
</dbReference>
<reference evidence="2 3" key="1">
    <citation type="submission" date="2019-04" db="EMBL/GenBank/DDBJ databases">
        <title>Sphingobacterium olei sp. nov., isolated from oil-contaminated soil.</title>
        <authorList>
            <person name="Liu B."/>
        </authorList>
    </citation>
    <scope>NUCLEOTIDE SEQUENCE [LARGE SCALE GENOMIC DNA]</scope>
    <source>
        <strain evidence="2 3">Y3L14</strain>
    </source>
</reference>
<keyword evidence="3" id="KW-1185">Reference proteome</keyword>
<dbReference type="AlphaFoldDB" id="A0A4U0H941"/>
<dbReference type="OrthoDB" id="975117at2"/>
<dbReference type="EMBL" id="SUKA01000001">
    <property type="protein sequence ID" value="TJY68403.1"/>
    <property type="molecule type" value="Genomic_DNA"/>
</dbReference>
<dbReference type="Proteomes" id="UP000309872">
    <property type="component" value="Unassembled WGS sequence"/>
</dbReference>
<accession>A0A4U0H941</accession>
<organism evidence="2 3">
    <name type="scientific">Sphingobacterium alkalisoli</name>
    <dbReference type="NCBI Taxonomy" id="1874115"/>
    <lineage>
        <taxon>Bacteria</taxon>
        <taxon>Pseudomonadati</taxon>
        <taxon>Bacteroidota</taxon>
        <taxon>Sphingobacteriia</taxon>
        <taxon>Sphingobacteriales</taxon>
        <taxon>Sphingobacteriaceae</taxon>
        <taxon>Sphingobacterium</taxon>
    </lineage>
</organism>
<comment type="caution">
    <text evidence="2">The sequence shown here is derived from an EMBL/GenBank/DDBJ whole genome shotgun (WGS) entry which is preliminary data.</text>
</comment>
<evidence type="ECO:0000259" key="1">
    <source>
        <dbReference type="Pfam" id="PF14292"/>
    </source>
</evidence>
<sequence>MKRVNYLYKTWALFFVAFCILSCSYEIEDIEKVEERLELEASSADITLDEEHLADNILTFTWVEARPQSDDHLVSYTTKLDVVGNNFGSSTAIMNYEDEGVYSRSFTSEQLQNWANEKWGVPTNRSFTVEFRITAQWGGGATFEAPEVRTVRVNVQPIRTVVFDADKVFLDGTAVTGMSRVEMSKTVENENQYAYLLDLEAGELQIPVEFDGATNYISPADGNDNLQDGVPVSVKMRETPASWKIETPGQYRVVVNMQKATVTIYSPAQALIPKSVVWNSGNGEITTEVTDLWMHGAINGWGTPIKMDCTVSLADPQVLVYTGGRTGKAKFIVYGGSDNDKNLAYAFCSPLTSAGLRQDITLTLGKLADISGGSSGEHRNSYITIPAGTNFLVLDLRNMTIIAEKR</sequence>
<name>A0A4U0H941_9SPHI</name>
<proteinExistence type="predicted"/>
<evidence type="ECO:0000313" key="2">
    <source>
        <dbReference type="EMBL" id="TJY68403.1"/>
    </source>
</evidence>
<feature type="domain" description="SusE outer membrane protein" evidence="1">
    <location>
        <begin position="32"/>
        <end position="133"/>
    </location>
</feature>